<sequence length="303" mass="34418">MAAAPRARPEDHFTPDQWRRLSAKSPWRGLWLVAHCWGAIGLAMLVGARWPWLIPLCVMVVGTRQLGLAILMHDAAHGLLHPNRAVNDWVGHWLCAPTLKAYRPYHLQHHRYVQQAEDPDLVLSAPFPISRTSLRRKMWRDLSGQTFYKQRIQPFLQRSSKAAGGDGASAFAGHDRHFVIANALGFAVLAAAGWWWLWLLLWLLPMATWLPLVTRLRNIAEHALVPVDQPDPLRQARTTRAGWLERALIAPYWVNFHSEHHLFTQLPCWQLPKAHALLQAAGTTARMEVQPGYLAVMRLAAPH</sequence>
<name>A0A480AW48_9BURK</name>
<dbReference type="RefSeq" id="WP_137732770.1">
    <property type="nucleotide sequence ID" value="NZ_BJCL01000004.1"/>
</dbReference>
<dbReference type="OrthoDB" id="9800167at2"/>
<dbReference type="PANTHER" id="PTHR12879">
    <property type="entry name" value="SPHINGOLIPID DELTA 4 DESATURASE/C-4 HYDROXYLASE PROTEIN DES2"/>
    <property type="match status" value="1"/>
</dbReference>
<gene>
    <name evidence="3" type="ORF">AQPW35_20990</name>
</gene>
<comment type="caution">
    <text evidence="3">The sequence shown here is derived from an EMBL/GenBank/DDBJ whole genome shotgun (WGS) entry which is preliminary data.</text>
</comment>
<keyword evidence="1" id="KW-1133">Transmembrane helix</keyword>
<reference evidence="4" key="1">
    <citation type="submission" date="2019-03" db="EMBL/GenBank/DDBJ databases">
        <title>Aquabacterium pictum sp.nov., the first bacteriochlorophyll a-containing freshwater bacterium in the genus Aquabacterium of the class Betaproteobacteria.</title>
        <authorList>
            <person name="Hirose S."/>
            <person name="Tank M."/>
            <person name="Hara E."/>
            <person name="Tamaki H."/>
            <person name="Takaichi S."/>
            <person name="Haruta S."/>
            <person name="Hanada S."/>
        </authorList>
    </citation>
    <scope>NUCLEOTIDE SEQUENCE [LARGE SCALE GENOMIC DNA]</scope>
    <source>
        <strain evidence="4">W35</strain>
    </source>
</reference>
<keyword evidence="1" id="KW-0812">Transmembrane</keyword>
<evidence type="ECO:0000256" key="1">
    <source>
        <dbReference type="SAM" id="Phobius"/>
    </source>
</evidence>
<organism evidence="3 4">
    <name type="scientific">Pseudaquabacterium pictum</name>
    <dbReference type="NCBI Taxonomy" id="2315236"/>
    <lineage>
        <taxon>Bacteria</taxon>
        <taxon>Pseudomonadati</taxon>
        <taxon>Pseudomonadota</taxon>
        <taxon>Betaproteobacteria</taxon>
        <taxon>Burkholderiales</taxon>
        <taxon>Sphaerotilaceae</taxon>
        <taxon>Pseudaquabacterium</taxon>
    </lineage>
</organism>
<dbReference type="GO" id="GO:0042284">
    <property type="term" value="F:sphingolipid delta-4 desaturase activity"/>
    <property type="evidence" value="ECO:0007669"/>
    <property type="project" value="TreeGrafter"/>
</dbReference>
<keyword evidence="1" id="KW-0472">Membrane</keyword>
<dbReference type="PANTHER" id="PTHR12879:SF8">
    <property type="entry name" value="SPHINGOLIPID DELTA(4)-DESATURASE DES1"/>
    <property type="match status" value="1"/>
</dbReference>
<feature type="transmembrane region" description="Helical" evidence="1">
    <location>
        <begin position="29"/>
        <end position="46"/>
    </location>
</feature>
<feature type="transmembrane region" description="Helical" evidence="1">
    <location>
        <begin position="179"/>
        <end position="204"/>
    </location>
</feature>
<evidence type="ECO:0000259" key="2">
    <source>
        <dbReference type="Pfam" id="PF00487"/>
    </source>
</evidence>
<dbReference type="CDD" id="cd03510">
    <property type="entry name" value="Rhizobitoxine-FADS-like"/>
    <property type="match status" value="1"/>
</dbReference>
<dbReference type="Pfam" id="PF00487">
    <property type="entry name" value="FA_desaturase"/>
    <property type="match status" value="1"/>
</dbReference>
<protein>
    <submittedName>
        <fullName evidence="3">Fatty acid desaturase</fullName>
    </submittedName>
</protein>
<dbReference type="AlphaFoldDB" id="A0A480AW48"/>
<dbReference type="GO" id="GO:0046513">
    <property type="term" value="P:ceramide biosynthetic process"/>
    <property type="evidence" value="ECO:0007669"/>
    <property type="project" value="TreeGrafter"/>
</dbReference>
<dbReference type="Proteomes" id="UP000301751">
    <property type="component" value="Unassembled WGS sequence"/>
</dbReference>
<keyword evidence="4" id="KW-1185">Reference proteome</keyword>
<dbReference type="InterPro" id="IPR005804">
    <property type="entry name" value="FA_desaturase_dom"/>
</dbReference>
<accession>A0A480AW48</accession>
<proteinExistence type="predicted"/>
<dbReference type="EMBL" id="BJCL01000004">
    <property type="protein sequence ID" value="GCL63018.1"/>
    <property type="molecule type" value="Genomic_DNA"/>
</dbReference>
<feature type="domain" description="Fatty acid desaturase" evidence="2">
    <location>
        <begin position="52"/>
        <end position="281"/>
    </location>
</feature>
<evidence type="ECO:0000313" key="4">
    <source>
        <dbReference type="Proteomes" id="UP000301751"/>
    </source>
</evidence>
<evidence type="ECO:0000313" key="3">
    <source>
        <dbReference type="EMBL" id="GCL63018.1"/>
    </source>
</evidence>
<dbReference type="GO" id="GO:0016020">
    <property type="term" value="C:membrane"/>
    <property type="evidence" value="ECO:0007669"/>
    <property type="project" value="GOC"/>
</dbReference>